<proteinExistence type="predicted"/>
<dbReference type="AlphaFoldDB" id="A0A369K113"/>
<evidence type="ECO:0000256" key="1">
    <source>
        <dbReference type="SAM" id="MobiDB-lite"/>
    </source>
</evidence>
<sequence>MYYKVTDEKNLFPDYVRNSGYSLPRSILNQLDDAAHALNSPTPGEDPFLPHQADDFLRVDIMRILREQLPTSGGAELAQLYQSLAKEATTEALLASSKPSHSVLTWQKMVISQYNVNEESLTSMARTIYEPLVPVVRQAFQTDGGKRKWAESPVTSQLASENRANGPRTKKAKFGKAPILDSGGHYSNVAFKGKKKKNKWLKGQKVNQNCSSSSPTPSHCPNAVPQSFFPFSFFYTITPTASSSHLDQVAGPSSRPDSSKSSRTKSRRRRHLDSSSFPQTSYPTALGGLSKLYAKVAGPSNATTEAPTHSRPSGWMPKPSQRLSLHILSLLRVQRSSNHSPVLSPIGLILVSPVTPLYSYSLSPTNLPASPTIMENTT</sequence>
<comment type="caution">
    <text evidence="2">The sequence shown here is derived from an EMBL/GenBank/DDBJ whole genome shotgun (WGS) entry which is preliminary data.</text>
</comment>
<feature type="region of interest" description="Disordered" evidence="1">
    <location>
        <begin position="147"/>
        <end position="177"/>
    </location>
</feature>
<feature type="compositionally biased region" description="Polar residues" evidence="1">
    <location>
        <begin position="153"/>
        <end position="163"/>
    </location>
</feature>
<feature type="compositionally biased region" description="Basic residues" evidence="1">
    <location>
        <begin position="262"/>
        <end position="271"/>
    </location>
</feature>
<organism evidence="2 3">
    <name type="scientific">Hypsizygus marmoreus</name>
    <name type="common">White beech mushroom</name>
    <name type="synonym">Agaricus marmoreus</name>
    <dbReference type="NCBI Taxonomy" id="39966"/>
    <lineage>
        <taxon>Eukaryota</taxon>
        <taxon>Fungi</taxon>
        <taxon>Dikarya</taxon>
        <taxon>Basidiomycota</taxon>
        <taxon>Agaricomycotina</taxon>
        <taxon>Agaricomycetes</taxon>
        <taxon>Agaricomycetidae</taxon>
        <taxon>Agaricales</taxon>
        <taxon>Tricholomatineae</taxon>
        <taxon>Lyophyllaceae</taxon>
        <taxon>Hypsizygus</taxon>
    </lineage>
</organism>
<gene>
    <name evidence="2" type="ORF">Hypma_001381</name>
</gene>
<protein>
    <submittedName>
        <fullName evidence="2">Uncharacterized protein</fullName>
    </submittedName>
</protein>
<evidence type="ECO:0000313" key="3">
    <source>
        <dbReference type="Proteomes" id="UP000076154"/>
    </source>
</evidence>
<keyword evidence="3" id="KW-1185">Reference proteome</keyword>
<name>A0A369K113_HYPMA</name>
<feature type="compositionally biased region" description="Polar residues" evidence="1">
    <location>
        <begin position="274"/>
        <end position="283"/>
    </location>
</feature>
<reference evidence="2" key="1">
    <citation type="submission" date="2018-04" db="EMBL/GenBank/DDBJ databases">
        <title>Whole genome sequencing of Hypsizygus marmoreus.</title>
        <authorList>
            <person name="Choi I.-G."/>
            <person name="Min B."/>
            <person name="Kim J.-G."/>
            <person name="Kim S."/>
            <person name="Oh Y.-L."/>
            <person name="Kong W.-S."/>
            <person name="Park H."/>
            <person name="Jeong J."/>
            <person name="Song E.-S."/>
        </authorList>
    </citation>
    <scope>NUCLEOTIDE SEQUENCE [LARGE SCALE GENOMIC DNA]</scope>
    <source>
        <strain evidence="2">51987-8</strain>
    </source>
</reference>
<evidence type="ECO:0000313" key="2">
    <source>
        <dbReference type="EMBL" id="RDB28301.1"/>
    </source>
</evidence>
<accession>A0A369K113</accession>
<feature type="region of interest" description="Disordered" evidence="1">
    <location>
        <begin position="197"/>
        <end position="221"/>
    </location>
</feature>
<feature type="region of interest" description="Disordered" evidence="1">
    <location>
        <begin position="244"/>
        <end position="283"/>
    </location>
</feature>
<feature type="compositionally biased region" description="Low complexity" evidence="1">
    <location>
        <begin position="252"/>
        <end position="261"/>
    </location>
</feature>
<dbReference type="Proteomes" id="UP000076154">
    <property type="component" value="Unassembled WGS sequence"/>
</dbReference>
<feature type="compositionally biased region" description="Low complexity" evidence="1">
    <location>
        <begin position="203"/>
        <end position="217"/>
    </location>
</feature>
<dbReference type="InParanoid" id="A0A369K113"/>
<dbReference type="EMBL" id="LUEZ02000012">
    <property type="protein sequence ID" value="RDB28301.1"/>
    <property type="molecule type" value="Genomic_DNA"/>
</dbReference>